<name>A0A1M6J760_9BRAD</name>
<evidence type="ECO:0008006" key="3">
    <source>
        <dbReference type="Google" id="ProtNLM"/>
    </source>
</evidence>
<protein>
    <recommendedName>
        <fullName evidence="3">Gluconolaconase</fullName>
    </recommendedName>
</protein>
<sequence>MTLLVTSATGANGAGYGKILAFADDGKPIGVFGSDPRIVDPRGLGTSRVDGLLFVNSGSDRILALDRNGHVVHASRSIVGLNPGGGNFGPDGRYYVGLRSERTIMAFARKLDRAGEYILPPHVVPFPRGFAFGHDGRLFLASGIGPGGEGDNTILAFDSDRRMLPSWKVRDPDLSPLDLTIAPSGNIVVSSEHPFGAANALTTIREYAHTDGRLARVLVPKDGVQFQKPRGLRFGPDTRLYCVAQDEVVAFDFETGDCLGAVARLPRLNGQAVIFFP</sequence>
<dbReference type="InterPro" id="IPR011042">
    <property type="entry name" value="6-blade_b-propeller_TolB-like"/>
</dbReference>
<organism evidence="1 2">
    <name type="scientific">Bradyrhizobium lablabi</name>
    <dbReference type="NCBI Taxonomy" id="722472"/>
    <lineage>
        <taxon>Bacteria</taxon>
        <taxon>Pseudomonadati</taxon>
        <taxon>Pseudomonadota</taxon>
        <taxon>Alphaproteobacteria</taxon>
        <taxon>Hyphomicrobiales</taxon>
        <taxon>Nitrobacteraceae</taxon>
        <taxon>Bradyrhizobium</taxon>
    </lineage>
</organism>
<dbReference type="SUPFAM" id="SSF63829">
    <property type="entry name" value="Calcium-dependent phosphotriesterase"/>
    <property type="match status" value="1"/>
</dbReference>
<dbReference type="Proteomes" id="UP000189935">
    <property type="component" value="Chromosome I"/>
</dbReference>
<evidence type="ECO:0000313" key="1">
    <source>
        <dbReference type="EMBL" id="SHJ42528.1"/>
    </source>
</evidence>
<accession>A0A1M6J760</accession>
<dbReference type="AlphaFoldDB" id="A0A1M6J760"/>
<dbReference type="Gene3D" id="2.120.10.30">
    <property type="entry name" value="TolB, C-terminal domain"/>
    <property type="match status" value="1"/>
</dbReference>
<gene>
    <name evidence="1" type="ORF">SAMN05444159_0581</name>
</gene>
<dbReference type="RefSeq" id="WP_079536678.1">
    <property type="nucleotide sequence ID" value="NZ_LT670844.1"/>
</dbReference>
<dbReference type="EMBL" id="LT670844">
    <property type="protein sequence ID" value="SHJ42528.1"/>
    <property type="molecule type" value="Genomic_DNA"/>
</dbReference>
<reference evidence="1 2" key="1">
    <citation type="submission" date="2016-11" db="EMBL/GenBank/DDBJ databases">
        <authorList>
            <person name="Jaros S."/>
            <person name="Januszkiewicz K."/>
            <person name="Wedrychowicz H."/>
        </authorList>
    </citation>
    <scope>NUCLEOTIDE SEQUENCE [LARGE SCALE GENOMIC DNA]</scope>
    <source>
        <strain evidence="1 2">GAS499</strain>
    </source>
</reference>
<proteinExistence type="predicted"/>
<evidence type="ECO:0000313" key="2">
    <source>
        <dbReference type="Proteomes" id="UP000189935"/>
    </source>
</evidence>
<dbReference type="OrthoDB" id="9798693at2"/>